<dbReference type="InterPro" id="IPR011006">
    <property type="entry name" value="CheY-like_superfamily"/>
</dbReference>
<dbReference type="SUPFAM" id="SSF46894">
    <property type="entry name" value="C-terminal effector domain of the bipartite response regulators"/>
    <property type="match status" value="1"/>
</dbReference>
<dbReference type="InterPro" id="IPR001789">
    <property type="entry name" value="Sig_transdc_resp-reg_receiver"/>
</dbReference>
<dbReference type="STRING" id="1874317.BKP64_10575"/>
<proteinExistence type="predicted"/>
<feature type="DNA-binding region" description="OmpR/PhoB-type" evidence="9">
    <location>
        <begin position="136"/>
        <end position="236"/>
    </location>
</feature>
<dbReference type="Gene3D" id="6.10.250.690">
    <property type="match status" value="1"/>
</dbReference>
<dbReference type="InterPro" id="IPR001867">
    <property type="entry name" value="OmpR/PhoB-type_DNA-bd"/>
</dbReference>
<gene>
    <name evidence="12" type="ORF">BKP64_10575</name>
</gene>
<dbReference type="PROSITE" id="PS51755">
    <property type="entry name" value="OMPR_PHOB"/>
    <property type="match status" value="1"/>
</dbReference>
<keyword evidence="2" id="KW-0963">Cytoplasm</keyword>
<dbReference type="GO" id="GO:0000156">
    <property type="term" value="F:phosphorelay response regulator activity"/>
    <property type="evidence" value="ECO:0007669"/>
    <property type="project" value="TreeGrafter"/>
</dbReference>
<organism evidence="12 13">
    <name type="scientific">Marinobacter salinus</name>
    <dbReference type="NCBI Taxonomy" id="1874317"/>
    <lineage>
        <taxon>Bacteria</taxon>
        <taxon>Pseudomonadati</taxon>
        <taxon>Pseudomonadota</taxon>
        <taxon>Gammaproteobacteria</taxon>
        <taxon>Pseudomonadales</taxon>
        <taxon>Marinobacteraceae</taxon>
        <taxon>Marinobacter</taxon>
    </lineage>
</organism>
<dbReference type="InterPro" id="IPR036388">
    <property type="entry name" value="WH-like_DNA-bd_sf"/>
</dbReference>
<evidence type="ECO:0000256" key="9">
    <source>
        <dbReference type="PROSITE-ProRule" id="PRU01091"/>
    </source>
</evidence>
<evidence type="ECO:0000256" key="7">
    <source>
        <dbReference type="ARBA" id="ARBA00023163"/>
    </source>
</evidence>
<evidence type="ECO:0000256" key="3">
    <source>
        <dbReference type="ARBA" id="ARBA00022553"/>
    </source>
</evidence>
<sequence>MNEDQNPQILVVDDHREIRDLLGRYLSDHGFRVVLAGDGAAMKNQLRNHRISLVLLDIMMPGDDGLVLCRFLREHTSLPVILLTAMGEDTDKIIGLEMGADDYVTKPFNPREVLARIKSVLRRVEALPPRRGEVSGQQLAFNGWHLDVDRRRLTDPDGVEVALSTAEFNLLLVFLNHAGRVLSRDRLLDLAEGREASPFERSIDNRVSRLRRKLEKDPRNPELIKTVWGGGYQWTASVEAG</sequence>
<dbReference type="PANTHER" id="PTHR48111">
    <property type="entry name" value="REGULATOR OF RPOS"/>
    <property type="match status" value="1"/>
</dbReference>
<evidence type="ECO:0000256" key="8">
    <source>
        <dbReference type="PROSITE-ProRule" id="PRU00169"/>
    </source>
</evidence>
<name>A0A1D9GM50_9GAMM</name>
<dbReference type="GO" id="GO:0000976">
    <property type="term" value="F:transcription cis-regulatory region binding"/>
    <property type="evidence" value="ECO:0007669"/>
    <property type="project" value="TreeGrafter"/>
</dbReference>
<protein>
    <submittedName>
        <fullName evidence="12">DNA-binding response regulator</fullName>
    </submittedName>
</protein>
<keyword evidence="5" id="KW-0805">Transcription regulation</keyword>
<dbReference type="FunFam" id="3.40.50.2300:FF:000001">
    <property type="entry name" value="DNA-binding response regulator PhoB"/>
    <property type="match status" value="1"/>
</dbReference>
<dbReference type="KEGG" id="msq:BKP64_10575"/>
<evidence type="ECO:0000256" key="2">
    <source>
        <dbReference type="ARBA" id="ARBA00022490"/>
    </source>
</evidence>
<evidence type="ECO:0000256" key="5">
    <source>
        <dbReference type="ARBA" id="ARBA00023015"/>
    </source>
</evidence>
<dbReference type="SUPFAM" id="SSF52172">
    <property type="entry name" value="CheY-like"/>
    <property type="match status" value="1"/>
</dbReference>
<evidence type="ECO:0000313" key="13">
    <source>
        <dbReference type="Proteomes" id="UP000177445"/>
    </source>
</evidence>
<feature type="domain" description="Response regulatory" evidence="10">
    <location>
        <begin position="8"/>
        <end position="121"/>
    </location>
</feature>
<feature type="domain" description="OmpR/PhoB-type" evidence="11">
    <location>
        <begin position="136"/>
        <end position="236"/>
    </location>
</feature>
<dbReference type="GO" id="GO:0006355">
    <property type="term" value="P:regulation of DNA-templated transcription"/>
    <property type="evidence" value="ECO:0007669"/>
    <property type="project" value="InterPro"/>
</dbReference>
<dbReference type="Gene3D" id="1.10.10.10">
    <property type="entry name" value="Winged helix-like DNA-binding domain superfamily/Winged helix DNA-binding domain"/>
    <property type="match status" value="1"/>
</dbReference>
<dbReference type="PROSITE" id="PS50110">
    <property type="entry name" value="RESPONSE_REGULATORY"/>
    <property type="match status" value="1"/>
</dbReference>
<accession>A0A1D9GM50</accession>
<dbReference type="FunFam" id="1.10.10.10:FF:000099">
    <property type="entry name" value="Two-component system response regulator TorR"/>
    <property type="match status" value="1"/>
</dbReference>
<dbReference type="Pfam" id="PF00072">
    <property type="entry name" value="Response_reg"/>
    <property type="match status" value="1"/>
</dbReference>
<dbReference type="SMART" id="SM00862">
    <property type="entry name" value="Trans_reg_C"/>
    <property type="match status" value="1"/>
</dbReference>
<evidence type="ECO:0000256" key="6">
    <source>
        <dbReference type="ARBA" id="ARBA00023125"/>
    </source>
</evidence>
<keyword evidence="7" id="KW-0804">Transcription</keyword>
<reference evidence="12 13" key="1">
    <citation type="submission" date="2016-10" db="EMBL/GenBank/DDBJ databases">
        <title>Marinobacter salinus sp. nov., a moderately halophilic bacterium isolated from a tidal flat environment.</title>
        <authorList>
            <person name="Park S.-J."/>
        </authorList>
    </citation>
    <scope>NUCLEOTIDE SEQUENCE [LARGE SCALE GENOMIC DNA]</scope>
    <source>
        <strain evidence="12 13">Hb8</strain>
    </source>
</reference>
<dbReference type="PANTHER" id="PTHR48111:SF4">
    <property type="entry name" value="DNA-BINDING DUAL TRANSCRIPTIONAL REGULATOR OMPR"/>
    <property type="match status" value="1"/>
</dbReference>
<feature type="modified residue" description="4-aspartylphosphate" evidence="8">
    <location>
        <position position="57"/>
    </location>
</feature>
<dbReference type="GO" id="GO:0005829">
    <property type="term" value="C:cytosol"/>
    <property type="evidence" value="ECO:0007669"/>
    <property type="project" value="TreeGrafter"/>
</dbReference>
<dbReference type="EMBL" id="CP017715">
    <property type="protein sequence ID" value="AOY88575.1"/>
    <property type="molecule type" value="Genomic_DNA"/>
</dbReference>
<evidence type="ECO:0000259" key="10">
    <source>
        <dbReference type="PROSITE" id="PS50110"/>
    </source>
</evidence>
<keyword evidence="6 9" id="KW-0238">DNA-binding</keyword>
<keyword evidence="4" id="KW-0902">Two-component regulatory system</keyword>
<evidence type="ECO:0000259" key="11">
    <source>
        <dbReference type="PROSITE" id="PS51755"/>
    </source>
</evidence>
<dbReference type="InterPro" id="IPR016032">
    <property type="entry name" value="Sig_transdc_resp-reg_C-effctor"/>
</dbReference>
<evidence type="ECO:0000256" key="1">
    <source>
        <dbReference type="ARBA" id="ARBA00004496"/>
    </source>
</evidence>
<dbReference type="InterPro" id="IPR039420">
    <property type="entry name" value="WalR-like"/>
</dbReference>
<keyword evidence="13" id="KW-1185">Reference proteome</keyword>
<evidence type="ECO:0000256" key="4">
    <source>
        <dbReference type="ARBA" id="ARBA00023012"/>
    </source>
</evidence>
<dbReference type="Pfam" id="PF00486">
    <property type="entry name" value="Trans_reg_C"/>
    <property type="match status" value="1"/>
</dbReference>
<evidence type="ECO:0000313" key="12">
    <source>
        <dbReference type="EMBL" id="AOY88575.1"/>
    </source>
</evidence>
<dbReference type="RefSeq" id="WP_070969551.1">
    <property type="nucleotide sequence ID" value="NZ_CP017715.1"/>
</dbReference>
<dbReference type="CDD" id="cd00383">
    <property type="entry name" value="trans_reg_C"/>
    <property type="match status" value="1"/>
</dbReference>
<dbReference type="SMART" id="SM00448">
    <property type="entry name" value="REC"/>
    <property type="match status" value="1"/>
</dbReference>
<dbReference type="AlphaFoldDB" id="A0A1D9GM50"/>
<dbReference type="Proteomes" id="UP000177445">
    <property type="component" value="Chromosome"/>
</dbReference>
<dbReference type="OrthoDB" id="9802426at2"/>
<comment type="subcellular location">
    <subcellularLocation>
        <location evidence="1">Cytoplasm</location>
    </subcellularLocation>
</comment>
<dbReference type="GO" id="GO:0032993">
    <property type="term" value="C:protein-DNA complex"/>
    <property type="evidence" value="ECO:0007669"/>
    <property type="project" value="TreeGrafter"/>
</dbReference>
<dbReference type="Gene3D" id="3.40.50.2300">
    <property type="match status" value="1"/>
</dbReference>
<keyword evidence="3 8" id="KW-0597">Phosphoprotein</keyword>